<reference evidence="1 2" key="1">
    <citation type="submission" date="2019-04" db="EMBL/GenBank/DDBJ databases">
        <title>Draft genome sequences of Streptomyces avermitilis ATCC 31267.</title>
        <authorList>
            <person name="Komaki H."/>
            <person name="Tamura T."/>
            <person name="Hosoyama A."/>
        </authorList>
    </citation>
    <scope>NUCLEOTIDE SEQUENCE [LARGE SCALE GENOMIC DNA]</scope>
    <source>
        <strain evidence="1 2">ATCC 31267</strain>
    </source>
</reference>
<dbReference type="Proteomes" id="UP000299211">
    <property type="component" value="Unassembled WGS sequence"/>
</dbReference>
<accession>A0A4D4NAJ7</accession>
<name>A0A4D4NAJ7_STRAX</name>
<comment type="caution">
    <text evidence="1">The sequence shown here is derived from an EMBL/GenBank/DDBJ whole genome shotgun (WGS) entry which is preliminary data.</text>
</comment>
<gene>
    <name evidence="1" type="ORF">SAV31267_096620</name>
</gene>
<evidence type="ECO:0000313" key="1">
    <source>
        <dbReference type="EMBL" id="GDY80177.1"/>
    </source>
</evidence>
<proteinExistence type="predicted"/>
<dbReference type="AlphaFoldDB" id="A0A4D4NAJ7"/>
<protein>
    <submittedName>
        <fullName evidence="1">Uncharacterized protein</fullName>
    </submittedName>
</protein>
<dbReference type="EMBL" id="BJHY01000002">
    <property type="protein sequence ID" value="GDY80177.1"/>
    <property type="molecule type" value="Genomic_DNA"/>
</dbReference>
<evidence type="ECO:0000313" key="2">
    <source>
        <dbReference type="Proteomes" id="UP000299211"/>
    </source>
</evidence>
<organism evidence="1 2">
    <name type="scientific">Streptomyces avermitilis</name>
    <dbReference type="NCBI Taxonomy" id="33903"/>
    <lineage>
        <taxon>Bacteria</taxon>
        <taxon>Bacillati</taxon>
        <taxon>Actinomycetota</taxon>
        <taxon>Actinomycetes</taxon>
        <taxon>Kitasatosporales</taxon>
        <taxon>Streptomycetaceae</taxon>
        <taxon>Streptomyces</taxon>
    </lineage>
</organism>
<sequence length="101" mass="10759">MLDERHPLVRPAPQQLRASVWGQFVEAGHGVILAHSTDSRARTPAAAARAERAEEGVAFCAGSAGTGWSRRDQAECEQFLEGVMGISEISGSPITVKRGIC</sequence>